<feature type="signal peptide" evidence="6">
    <location>
        <begin position="1"/>
        <end position="27"/>
    </location>
</feature>
<comment type="caution">
    <text evidence="7">The sequence shown here is derived from an EMBL/GenBank/DDBJ whole genome shotgun (WGS) entry which is preliminary data.</text>
</comment>
<dbReference type="PANTHER" id="PTHR13055:SF12">
    <property type="entry name" value="LD40707P"/>
    <property type="match status" value="1"/>
</dbReference>
<dbReference type="PANTHER" id="PTHR13055">
    <property type="entry name" value="TUMOR ENDOTHELIAL MARKER 7 RELATED"/>
    <property type="match status" value="1"/>
</dbReference>
<keyword evidence="3 6" id="KW-0732">Signal</keyword>
<comment type="subcellular location">
    <subcellularLocation>
        <location evidence="1">Membrane</location>
        <topology evidence="1">Single-pass type I membrane protein</topology>
    </subcellularLocation>
</comment>
<dbReference type="EMBL" id="CADEPI010000541">
    <property type="protein sequence ID" value="CAB3387146.1"/>
    <property type="molecule type" value="Genomic_DNA"/>
</dbReference>
<protein>
    <submittedName>
        <fullName evidence="7">Uncharacterized protein</fullName>
    </submittedName>
</protein>
<evidence type="ECO:0000256" key="5">
    <source>
        <dbReference type="SAM" id="Phobius"/>
    </source>
</evidence>
<keyword evidence="8" id="KW-1185">Reference proteome</keyword>
<proteinExistence type="predicted"/>
<name>A0A8S1E3V3_9INSE</name>
<dbReference type="InterPro" id="IPR031152">
    <property type="entry name" value="PLXDC"/>
</dbReference>
<gene>
    <name evidence="7" type="ORF">CLODIP_2_CD03083</name>
</gene>
<accession>A0A8S1E3V3</accession>
<evidence type="ECO:0000256" key="6">
    <source>
        <dbReference type="SAM" id="SignalP"/>
    </source>
</evidence>
<keyword evidence="2 5" id="KW-0812">Transmembrane</keyword>
<evidence type="ECO:0000313" key="8">
    <source>
        <dbReference type="Proteomes" id="UP000494165"/>
    </source>
</evidence>
<evidence type="ECO:0000313" key="7">
    <source>
        <dbReference type="EMBL" id="CAB3387146.1"/>
    </source>
</evidence>
<dbReference type="AlphaFoldDB" id="A0A8S1E3V3"/>
<evidence type="ECO:0000256" key="3">
    <source>
        <dbReference type="ARBA" id="ARBA00022729"/>
    </source>
</evidence>
<evidence type="ECO:0000256" key="4">
    <source>
        <dbReference type="ARBA" id="ARBA00022989"/>
    </source>
</evidence>
<feature type="transmembrane region" description="Helical" evidence="5">
    <location>
        <begin position="329"/>
        <end position="350"/>
    </location>
</feature>
<evidence type="ECO:0000256" key="1">
    <source>
        <dbReference type="ARBA" id="ARBA00004479"/>
    </source>
</evidence>
<keyword evidence="4 5" id="KW-1133">Transmembrane helix</keyword>
<dbReference type="OrthoDB" id="6285106at2759"/>
<keyword evidence="5" id="KW-0472">Membrane</keyword>
<feature type="chain" id="PRO_5035878671" evidence="6">
    <location>
        <begin position="28"/>
        <end position="360"/>
    </location>
</feature>
<evidence type="ECO:0000256" key="2">
    <source>
        <dbReference type="ARBA" id="ARBA00022692"/>
    </source>
</evidence>
<dbReference type="GO" id="GO:0016020">
    <property type="term" value="C:membrane"/>
    <property type="evidence" value="ECO:0007669"/>
    <property type="project" value="UniProtKB-SubCell"/>
</dbReference>
<reference evidence="7 8" key="1">
    <citation type="submission" date="2020-04" db="EMBL/GenBank/DDBJ databases">
        <authorList>
            <person name="Alioto T."/>
            <person name="Alioto T."/>
            <person name="Gomez Garrido J."/>
        </authorList>
    </citation>
    <scope>NUCLEOTIDE SEQUENCE [LARGE SCALE GENOMIC DNA]</scope>
</reference>
<dbReference type="Proteomes" id="UP000494165">
    <property type="component" value="Unassembled WGS sequence"/>
</dbReference>
<organism evidence="7 8">
    <name type="scientific">Cloeon dipterum</name>
    <dbReference type="NCBI Taxonomy" id="197152"/>
    <lineage>
        <taxon>Eukaryota</taxon>
        <taxon>Metazoa</taxon>
        <taxon>Ecdysozoa</taxon>
        <taxon>Arthropoda</taxon>
        <taxon>Hexapoda</taxon>
        <taxon>Insecta</taxon>
        <taxon>Pterygota</taxon>
        <taxon>Palaeoptera</taxon>
        <taxon>Ephemeroptera</taxon>
        <taxon>Pisciforma</taxon>
        <taxon>Baetidae</taxon>
        <taxon>Cloeon</taxon>
    </lineage>
</organism>
<sequence>MAETARLFRILLYGFLIISLLFEHQTAFSIKDVVGSRLNGPLPEKQNYEVSEHHTFTKIFVPRDKYFTDLLWVDMDTEKHAVTLSSEKFEKLASAHKAVIVNLSFGFKFFNEEIYKVALTTRGAIQSTENPHWIITPLFAQFDDKQQGTIKYLDDGTSLTVQWLNFQLELDYFCGEFSFQATVFQTGRVLFVYKEIPHDLKQIRTISPGYSGIFGTGYQENDGLLKAFDFGYNLDVNDQEITDNTVLVIIPLPWCSHLTSCSSCSGALVQTGPDSSASCSWCAETERCYVKNDLPQELGSEYCNRKWVHSQIDCCYDKESYVEDPTKGWSGYILGVTALAGFTFSVYLLFFSETYSFIGN</sequence>